<sequence>MSTATGLPESAAFLAENRQAEVYAVATVFFVLSLLALSGRLGAARIAGKPLWWDDWFAIIATICGIGGYVTTMLYLHFGLGRHAVVVAQEDPQNLSRFLQTIVANEIVYTAGLAFARLSIVFLYYRIFGSSNMKYFLHGFTAFIVAWSISTFVPSIRTCWPISSFWDGTNQNCIDLHGFYVGVAVGSIVTDFGLIVLPMPYIWNLKVRTFQKVLLALTMVFGGFSCFVTIFRLAIVVSLDLSDLTWNTVDQIIWTTLELFW</sequence>
<keyword evidence="3 6" id="KW-1133">Transmembrane helix</keyword>
<feature type="domain" description="Rhodopsin" evidence="7">
    <location>
        <begin position="41"/>
        <end position="259"/>
    </location>
</feature>
<evidence type="ECO:0000256" key="6">
    <source>
        <dbReference type="SAM" id="Phobius"/>
    </source>
</evidence>
<protein>
    <recommendedName>
        <fullName evidence="7">Rhodopsin domain-containing protein</fullName>
    </recommendedName>
</protein>
<evidence type="ECO:0000259" key="7">
    <source>
        <dbReference type="Pfam" id="PF20684"/>
    </source>
</evidence>
<proteinExistence type="inferred from homology"/>
<dbReference type="EMBL" id="PPTA01000003">
    <property type="protein sequence ID" value="TFB04657.1"/>
    <property type="molecule type" value="Genomic_DNA"/>
</dbReference>
<keyword evidence="4 6" id="KW-0472">Membrane</keyword>
<feature type="transmembrane region" description="Helical" evidence="6">
    <location>
        <begin position="135"/>
        <end position="156"/>
    </location>
</feature>
<dbReference type="InterPro" id="IPR049326">
    <property type="entry name" value="Rhodopsin_dom_fungi"/>
</dbReference>
<dbReference type="Pfam" id="PF20684">
    <property type="entry name" value="Fung_rhodopsin"/>
    <property type="match status" value="1"/>
</dbReference>
<keyword evidence="9" id="KW-1185">Reference proteome</keyword>
<organism evidence="8 9">
    <name type="scientific">Trichoderma ghanense</name>
    <dbReference type="NCBI Taxonomy" id="65468"/>
    <lineage>
        <taxon>Eukaryota</taxon>
        <taxon>Fungi</taxon>
        <taxon>Dikarya</taxon>
        <taxon>Ascomycota</taxon>
        <taxon>Pezizomycotina</taxon>
        <taxon>Sordariomycetes</taxon>
        <taxon>Hypocreomycetidae</taxon>
        <taxon>Hypocreales</taxon>
        <taxon>Hypocreaceae</taxon>
        <taxon>Trichoderma</taxon>
    </lineage>
</organism>
<feature type="transmembrane region" description="Helical" evidence="6">
    <location>
        <begin position="176"/>
        <end position="201"/>
    </location>
</feature>
<dbReference type="PANTHER" id="PTHR33048:SF47">
    <property type="entry name" value="INTEGRAL MEMBRANE PROTEIN-RELATED"/>
    <property type="match status" value="1"/>
</dbReference>
<feature type="transmembrane region" description="Helical" evidence="6">
    <location>
        <begin position="56"/>
        <end position="78"/>
    </location>
</feature>
<dbReference type="InterPro" id="IPR052337">
    <property type="entry name" value="SAT4-like"/>
</dbReference>
<comment type="caution">
    <text evidence="8">The sequence shown here is derived from an EMBL/GenBank/DDBJ whole genome shotgun (WGS) entry which is preliminary data.</text>
</comment>
<name>A0ABY2H8H0_9HYPO</name>
<dbReference type="PANTHER" id="PTHR33048">
    <property type="entry name" value="PTH11-LIKE INTEGRAL MEMBRANE PROTEIN (AFU_ORTHOLOGUE AFUA_5G11245)"/>
    <property type="match status" value="1"/>
</dbReference>
<feature type="transmembrane region" description="Helical" evidence="6">
    <location>
        <begin position="22"/>
        <end position="44"/>
    </location>
</feature>
<evidence type="ECO:0000256" key="4">
    <source>
        <dbReference type="ARBA" id="ARBA00023136"/>
    </source>
</evidence>
<accession>A0ABY2H8H0</accession>
<comment type="subcellular location">
    <subcellularLocation>
        <location evidence="1">Membrane</location>
        <topology evidence="1">Multi-pass membrane protein</topology>
    </subcellularLocation>
</comment>
<dbReference type="Proteomes" id="UP001642720">
    <property type="component" value="Unassembled WGS sequence"/>
</dbReference>
<evidence type="ECO:0000313" key="9">
    <source>
        <dbReference type="Proteomes" id="UP001642720"/>
    </source>
</evidence>
<feature type="transmembrane region" description="Helical" evidence="6">
    <location>
        <begin position="98"/>
        <end position="123"/>
    </location>
</feature>
<feature type="transmembrane region" description="Helical" evidence="6">
    <location>
        <begin position="213"/>
        <end position="235"/>
    </location>
</feature>
<evidence type="ECO:0000256" key="3">
    <source>
        <dbReference type="ARBA" id="ARBA00022989"/>
    </source>
</evidence>
<keyword evidence="2 6" id="KW-0812">Transmembrane</keyword>
<evidence type="ECO:0000256" key="5">
    <source>
        <dbReference type="ARBA" id="ARBA00038359"/>
    </source>
</evidence>
<gene>
    <name evidence="8" type="ORF">CCMA1212_003284</name>
</gene>
<dbReference type="GeneID" id="300575086"/>
<evidence type="ECO:0000313" key="8">
    <source>
        <dbReference type="EMBL" id="TFB04657.1"/>
    </source>
</evidence>
<evidence type="ECO:0000256" key="2">
    <source>
        <dbReference type="ARBA" id="ARBA00022692"/>
    </source>
</evidence>
<evidence type="ECO:0000256" key="1">
    <source>
        <dbReference type="ARBA" id="ARBA00004141"/>
    </source>
</evidence>
<reference evidence="8 9" key="1">
    <citation type="submission" date="2018-01" db="EMBL/GenBank/DDBJ databases">
        <title>Genome characterization of the sugarcane-associated fungus Trichoderma ghanense CCMA-1212 and their application in lignocelulose bioconversion.</title>
        <authorList>
            <person name="Steindorff A.S."/>
            <person name="Mendes T.D."/>
            <person name="Vilela E.S.D."/>
            <person name="Rodrigues D.S."/>
            <person name="Formighieri E.F."/>
            <person name="Melo I.S."/>
            <person name="Favaro L.C.L."/>
        </authorList>
    </citation>
    <scope>NUCLEOTIDE SEQUENCE [LARGE SCALE GENOMIC DNA]</scope>
    <source>
        <strain evidence="8 9">CCMA-1212</strain>
    </source>
</reference>
<dbReference type="RefSeq" id="XP_073560858.1">
    <property type="nucleotide sequence ID" value="XM_073700636.1"/>
</dbReference>
<comment type="similarity">
    <text evidence="5">Belongs to the SAT4 family.</text>
</comment>